<proteinExistence type="predicted"/>
<dbReference type="OrthoDB" id="591587at2759"/>
<name>A0A9D4V4V1_ADICA</name>
<gene>
    <name evidence="2" type="ORF">GOP47_0004891</name>
</gene>
<dbReference type="Proteomes" id="UP000886520">
    <property type="component" value="Chromosome 5"/>
</dbReference>
<protein>
    <submittedName>
        <fullName evidence="2">Uncharacterized protein</fullName>
    </submittedName>
</protein>
<dbReference type="InterPro" id="IPR004158">
    <property type="entry name" value="DUF247_pln"/>
</dbReference>
<feature type="region of interest" description="Disordered" evidence="1">
    <location>
        <begin position="528"/>
        <end position="547"/>
    </location>
</feature>
<feature type="compositionally biased region" description="Basic and acidic residues" evidence="1">
    <location>
        <begin position="534"/>
        <end position="547"/>
    </location>
</feature>
<dbReference type="PANTHER" id="PTHR31170:SF25">
    <property type="entry name" value="BNAA09G04570D PROTEIN"/>
    <property type="match status" value="1"/>
</dbReference>
<dbReference type="PANTHER" id="PTHR31170">
    <property type="entry name" value="BNAC04G53230D PROTEIN"/>
    <property type="match status" value="1"/>
</dbReference>
<evidence type="ECO:0000313" key="3">
    <source>
        <dbReference type="Proteomes" id="UP000886520"/>
    </source>
</evidence>
<evidence type="ECO:0000313" key="2">
    <source>
        <dbReference type="EMBL" id="KAI5079412.1"/>
    </source>
</evidence>
<sequence>MALHHPRRLYKRPGEETQWVEKINDELCIDDTEIIVKWLENSMSSMTPSIFMAPAPLRGLKHQAFIPQVVPIGPYHCDVGPHHSSFPENHESQRYIDIAAQEMERHKIMASKYVAKNFKEGHSICSLASKFESKVGEIKQEYGSQLACNQSDKRLALILALDASFVVEVLKCNAVEADLNVKRQNSYAAQSFSTSTRHKQYWQASWTRSTSRLQNGVIQQGEYEAIRQVKMMQSTLSANDIHFNSYYCNRFPLPLRKSILQDFVLLENQIPLSCLLEVVQTEGSCKSGTVAEAGTILGPLVVEIASEVLPFCVNKKVLVTWMNEHMGRRKHLLDCLYTILTYACPATTKEDLVLNPTHFPRAVELYNSGISFEPQPESENLMHVHFDPKRAKLCLPKVRVGDDTEKLFRNLIAYESHMIDNVAVLSYLRFMNNLVDDQDDVALLIHKGIITEDIGNDVEVAHMWNNLCVNTMRVCSKSYEETSQQMLMHCNRKVEVPWKRSYLEQVIPSYMHPQKLVREDLENEIDLNLPPKGLSEKGKEDKVCRDK</sequence>
<accession>A0A9D4V4V1</accession>
<dbReference type="EMBL" id="JABFUD020000005">
    <property type="protein sequence ID" value="KAI5079412.1"/>
    <property type="molecule type" value="Genomic_DNA"/>
</dbReference>
<dbReference type="AlphaFoldDB" id="A0A9D4V4V1"/>
<comment type="caution">
    <text evidence="2">The sequence shown here is derived from an EMBL/GenBank/DDBJ whole genome shotgun (WGS) entry which is preliminary data.</text>
</comment>
<organism evidence="2 3">
    <name type="scientific">Adiantum capillus-veneris</name>
    <name type="common">Maidenhair fern</name>
    <dbReference type="NCBI Taxonomy" id="13818"/>
    <lineage>
        <taxon>Eukaryota</taxon>
        <taxon>Viridiplantae</taxon>
        <taxon>Streptophyta</taxon>
        <taxon>Embryophyta</taxon>
        <taxon>Tracheophyta</taxon>
        <taxon>Polypodiopsida</taxon>
        <taxon>Polypodiidae</taxon>
        <taxon>Polypodiales</taxon>
        <taxon>Pteridineae</taxon>
        <taxon>Pteridaceae</taxon>
        <taxon>Vittarioideae</taxon>
        <taxon>Adiantum</taxon>
    </lineage>
</organism>
<evidence type="ECO:0000256" key="1">
    <source>
        <dbReference type="SAM" id="MobiDB-lite"/>
    </source>
</evidence>
<dbReference type="Pfam" id="PF03140">
    <property type="entry name" value="DUF247"/>
    <property type="match status" value="1"/>
</dbReference>
<reference evidence="2 3" key="1">
    <citation type="submission" date="2021-01" db="EMBL/GenBank/DDBJ databases">
        <title>Adiantum capillus-veneris genome.</title>
        <authorList>
            <person name="Fang Y."/>
            <person name="Liao Q."/>
        </authorList>
    </citation>
    <scope>NUCLEOTIDE SEQUENCE [LARGE SCALE GENOMIC DNA]</scope>
    <source>
        <strain evidence="2">H3</strain>
        <tissue evidence="2">Leaf</tissue>
    </source>
</reference>
<keyword evidence="3" id="KW-1185">Reference proteome</keyword>